<organism evidence="3 4">
    <name type="scientific">Stereocaulon virgatum</name>
    <dbReference type="NCBI Taxonomy" id="373712"/>
    <lineage>
        <taxon>Eukaryota</taxon>
        <taxon>Fungi</taxon>
        <taxon>Dikarya</taxon>
        <taxon>Ascomycota</taxon>
        <taxon>Pezizomycotina</taxon>
        <taxon>Lecanoromycetes</taxon>
        <taxon>OSLEUM clade</taxon>
        <taxon>Lecanoromycetidae</taxon>
        <taxon>Lecanorales</taxon>
        <taxon>Lecanorineae</taxon>
        <taxon>Stereocaulaceae</taxon>
        <taxon>Stereocaulon</taxon>
    </lineage>
</organism>
<dbReference type="InterPro" id="IPR009799">
    <property type="entry name" value="EthD_dom"/>
</dbReference>
<accession>A0ABR4AK18</accession>
<keyword evidence="4" id="KW-1185">Reference proteome</keyword>
<name>A0ABR4AK18_9LECA</name>
<evidence type="ECO:0000313" key="4">
    <source>
        <dbReference type="Proteomes" id="UP001590950"/>
    </source>
</evidence>
<sequence>MPKNRTDRVRLVVSTYRKPGMSIEDFQAYWRDEHSKSFASIPIIKKNLSSYEQAHTNGDALQQLKETGFGTIEADGMAIFEAKTYEKIYEIFTDEDYKKTVVPDEEQFLDRGKSLGIPLDIVPIFDEPT</sequence>
<evidence type="ECO:0000259" key="2">
    <source>
        <dbReference type="Pfam" id="PF07110"/>
    </source>
</evidence>
<protein>
    <recommendedName>
        <fullName evidence="2">EthD domain-containing protein</fullName>
    </recommendedName>
</protein>
<gene>
    <name evidence="3" type="ORF">N7G274_001564</name>
</gene>
<dbReference type="Proteomes" id="UP001590950">
    <property type="component" value="Unassembled WGS sequence"/>
</dbReference>
<dbReference type="Pfam" id="PF07110">
    <property type="entry name" value="EthD"/>
    <property type="match status" value="1"/>
</dbReference>
<dbReference type="SUPFAM" id="SSF54909">
    <property type="entry name" value="Dimeric alpha+beta barrel"/>
    <property type="match status" value="1"/>
</dbReference>
<dbReference type="InterPro" id="IPR011008">
    <property type="entry name" value="Dimeric_a/b-barrel"/>
</dbReference>
<dbReference type="EMBL" id="JBEFKJ010000004">
    <property type="protein sequence ID" value="KAL2046117.1"/>
    <property type="molecule type" value="Genomic_DNA"/>
</dbReference>
<reference evidence="3 4" key="1">
    <citation type="submission" date="2024-09" db="EMBL/GenBank/DDBJ databases">
        <title>Rethinking Asexuality: The Enigmatic Case of Functional Sexual Genes in Lepraria (Stereocaulaceae).</title>
        <authorList>
            <person name="Doellman M."/>
            <person name="Sun Y."/>
            <person name="Barcenas-Pena A."/>
            <person name="Lumbsch H.T."/>
            <person name="Grewe F."/>
        </authorList>
    </citation>
    <scope>NUCLEOTIDE SEQUENCE [LARGE SCALE GENOMIC DNA]</scope>
    <source>
        <strain evidence="3 4">Mercado 3170</strain>
    </source>
</reference>
<comment type="caution">
    <text evidence="3">The sequence shown here is derived from an EMBL/GenBank/DDBJ whole genome shotgun (WGS) entry which is preliminary data.</text>
</comment>
<evidence type="ECO:0000256" key="1">
    <source>
        <dbReference type="ARBA" id="ARBA00005986"/>
    </source>
</evidence>
<feature type="domain" description="EthD" evidence="2">
    <location>
        <begin position="18"/>
        <end position="111"/>
    </location>
</feature>
<evidence type="ECO:0000313" key="3">
    <source>
        <dbReference type="EMBL" id="KAL2046117.1"/>
    </source>
</evidence>
<proteinExistence type="inferred from homology"/>
<comment type="similarity">
    <text evidence="1">Belongs to the tpcK family.</text>
</comment>
<dbReference type="Gene3D" id="3.30.70.100">
    <property type="match status" value="1"/>
</dbReference>